<dbReference type="KEGG" id="aui:APT62_06645"/>
<dbReference type="Proteomes" id="UP000067698">
    <property type="component" value="Chromosome"/>
</dbReference>
<dbReference type="PANTHER" id="PTHR11544">
    <property type="entry name" value="COLD SHOCK DOMAIN CONTAINING PROTEINS"/>
    <property type="match status" value="1"/>
</dbReference>
<evidence type="ECO:0000313" key="5">
    <source>
        <dbReference type="EMBL" id="MBA5745935.1"/>
    </source>
</evidence>
<accession>A0A0U4VY07</accession>
<dbReference type="InterPro" id="IPR012156">
    <property type="entry name" value="Cold_shock_CspA"/>
</dbReference>
<dbReference type="AlphaFoldDB" id="A0A0U4VY07"/>
<dbReference type="GO" id="GO:0005737">
    <property type="term" value="C:cytoplasm"/>
    <property type="evidence" value="ECO:0007669"/>
    <property type="project" value="UniProtKB-SubCell"/>
</dbReference>
<comment type="subcellular location">
    <subcellularLocation>
        <location evidence="1">Cytoplasm</location>
    </subcellularLocation>
</comment>
<evidence type="ECO:0000256" key="1">
    <source>
        <dbReference type="ARBA" id="ARBA00004496"/>
    </source>
</evidence>
<dbReference type="InterPro" id="IPR050181">
    <property type="entry name" value="Cold_shock_domain"/>
</dbReference>
<dbReference type="PRINTS" id="PR00050">
    <property type="entry name" value="COLDSHOCK"/>
</dbReference>
<reference evidence="4 6" key="1">
    <citation type="journal article" date="2016" name="Genome Announc.">
        <title>Complete Genome Sequences of Aerococcus christensenii CCUG 28831T, Aerococcus sanguinicola CCUG 43001T, Aerococcus urinae CCUG 36881T, Aerococcus urinaeequi CCUG 28094T, Aerococcus urinaehominis CCUG 42038 BT, and Aerococcus viridans CCUG 4311T.</title>
        <authorList>
            <person name="Carkaci D."/>
            <person name="Dargis R."/>
            <person name="Nielsen X.C."/>
            <person name="Skovgaard O."/>
            <person name="Fuursted K."/>
            <person name="Christensen J.J."/>
        </authorList>
    </citation>
    <scope>NUCLEOTIDE SEQUENCE [LARGE SCALE GENOMIC DNA]</scope>
    <source>
        <strain evidence="4 6">CCUG28094</strain>
    </source>
</reference>
<dbReference type="GO" id="GO:0003676">
    <property type="term" value="F:nucleic acid binding"/>
    <property type="evidence" value="ECO:0007669"/>
    <property type="project" value="InterPro"/>
</dbReference>
<dbReference type="SMART" id="SM00357">
    <property type="entry name" value="CSP"/>
    <property type="match status" value="1"/>
</dbReference>
<dbReference type="Gene3D" id="2.40.50.140">
    <property type="entry name" value="Nucleic acid-binding proteins"/>
    <property type="match status" value="1"/>
</dbReference>
<evidence type="ECO:0000313" key="7">
    <source>
        <dbReference type="Proteomes" id="UP000540056"/>
    </source>
</evidence>
<evidence type="ECO:0000259" key="3">
    <source>
        <dbReference type="PROSITE" id="PS51857"/>
    </source>
</evidence>
<keyword evidence="2" id="KW-0963">Cytoplasm</keyword>
<evidence type="ECO:0000256" key="2">
    <source>
        <dbReference type="ARBA" id="ARBA00022490"/>
    </source>
</evidence>
<name>A0A0U4VY07_9LACT</name>
<organism evidence="4 6">
    <name type="scientific">Aerococcus urinaeequi</name>
    <dbReference type="NCBI Taxonomy" id="51665"/>
    <lineage>
        <taxon>Bacteria</taxon>
        <taxon>Bacillati</taxon>
        <taxon>Bacillota</taxon>
        <taxon>Bacilli</taxon>
        <taxon>Lactobacillales</taxon>
        <taxon>Aerococcaceae</taxon>
        <taxon>Aerococcus</taxon>
    </lineage>
</organism>
<reference evidence="6" key="2">
    <citation type="submission" date="2016-01" db="EMBL/GenBank/DDBJ databases">
        <title>Six Aerococcus type strain genome sequencing and assembly using PacBio and Illumina Hiseq.</title>
        <authorList>
            <person name="Carkaci D."/>
            <person name="Dargis R."/>
            <person name="Nielsen X.C."/>
            <person name="Skovgaard O."/>
            <person name="Fuursted K."/>
            <person name="Christensen J.J."/>
        </authorList>
    </citation>
    <scope>NUCLEOTIDE SEQUENCE [LARGE SCALE GENOMIC DNA]</scope>
    <source>
        <strain evidence="6">CCUG28094</strain>
    </source>
</reference>
<dbReference type="Pfam" id="PF00313">
    <property type="entry name" value="CSD"/>
    <property type="match status" value="1"/>
</dbReference>
<evidence type="ECO:0000313" key="6">
    <source>
        <dbReference type="Proteomes" id="UP000067698"/>
    </source>
</evidence>
<feature type="domain" description="CSD" evidence="3">
    <location>
        <begin position="2"/>
        <end position="69"/>
    </location>
</feature>
<sequence length="70" mass="8010">MTYYGFVKTFNEKEGFGFIELPDFPEEDDIFVHFSALRHLDQTSLEVGQKVQFEIAQGKRGPQAVNIELG</sequence>
<dbReference type="OrthoDB" id="9805039at2"/>
<dbReference type="EMBL" id="CP014162">
    <property type="protein sequence ID" value="AMB98062.1"/>
    <property type="molecule type" value="Genomic_DNA"/>
</dbReference>
<dbReference type="RefSeq" id="WP_026465385.1">
    <property type="nucleotide sequence ID" value="NZ_CANSXX010000011.1"/>
</dbReference>
<dbReference type="GeneID" id="92867379"/>
<dbReference type="PIRSF" id="PIRSF002599">
    <property type="entry name" value="Cold_shock_A"/>
    <property type="match status" value="1"/>
</dbReference>
<keyword evidence="7" id="KW-1185">Reference proteome</keyword>
<protein>
    <submittedName>
        <fullName evidence="5">Cold shock domain-containing protein</fullName>
    </submittedName>
    <submittedName>
        <fullName evidence="4">Cold-shock protein</fullName>
    </submittedName>
</protein>
<dbReference type="Gene3D" id="6.20.370.130">
    <property type="match status" value="1"/>
</dbReference>
<gene>
    <name evidence="4" type="ORF">AWM74_07380</name>
    <name evidence="5" type="ORF">H3232_01710</name>
</gene>
<reference evidence="5 7" key="3">
    <citation type="submission" date="2020-07" db="EMBL/GenBank/DDBJ databases">
        <title>Draft Genome Sequences of Lactobacillales Isolated from the International Space Station.</title>
        <authorList>
            <person name="Bharadwaj A.R."/>
            <person name="Singh N.K."/>
            <person name="Wood J.M."/>
            <person name="Debieu M."/>
            <person name="O'Hara N.B."/>
            <person name="Karouia F."/>
            <person name="Mason C.E."/>
            <person name="Venkateswaran K."/>
        </authorList>
    </citation>
    <scope>NUCLEOTIDE SEQUENCE [LARGE SCALE GENOMIC DNA]</scope>
    <source>
        <strain evidence="5 7">151250015-1-258-55</strain>
    </source>
</reference>
<dbReference type="InterPro" id="IPR011129">
    <property type="entry name" value="CSD"/>
</dbReference>
<dbReference type="SUPFAM" id="SSF50249">
    <property type="entry name" value="Nucleic acid-binding proteins"/>
    <property type="match status" value="1"/>
</dbReference>
<proteinExistence type="predicted"/>
<dbReference type="InterPro" id="IPR012340">
    <property type="entry name" value="NA-bd_OB-fold"/>
</dbReference>
<dbReference type="Proteomes" id="UP000540056">
    <property type="component" value="Unassembled WGS sequence"/>
</dbReference>
<dbReference type="PROSITE" id="PS51857">
    <property type="entry name" value="CSD_2"/>
    <property type="match status" value="1"/>
</dbReference>
<dbReference type="EMBL" id="JACGAN010000002">
    <property type="protein sequence ID" value="MBA5745935.1"/>
    <property type="molecule type" value="Genomic_DNA"/>
</dbReference>
<evidence type="ECO:0000313" key="4">
    <source>
        <dbReference type="EMBL" id="AMB98062.1"/>
    </source>
</evidence>
<dbReference type="InterPro" id="IPR002059">
    <property type="entry name" value="CSP_DNA-bd"/>
</dbReference>